<dbReference type="AlphaFoldDB" id="A0A9P7Y2B1"/>
<comment type="caution">
    <text evidence="3">The sequence shown here is derived from an EMBL/GenBank/DDBJ whole genome shotgun (WGS) entry which is preliminary data.</text>
</comment>
<dbReference type="PANTHER" id="PTHR31836">
    <property type="match status" value="1"/>
</dbReference>
<accession>A0A9P7Y2B1</accession>
<evidence type="ECO:0000256" key="1">
    <source>
        <dbReference type="ARBA" id="ARBA00022729"/>
    </source>
</evidence>
<gene>
    <name evidence="3" type="ORF">KI688_009516</name>
</gene>
<dbReference type="PANTHER" id="PTHR31836:SF28">
    <property type="entry name" value="SRCR DOMAIN-CONTAINING PROTEIN-RELATED"/>
    <property type="match status" value="1"/>
</dbReference>
<evidence type="ECO:0000313" key="3">
    <source>
        <dbReference type="EMBL" id="KAG9070184.1"/>
    </source>
</evidence>
<dbReference type="InterPro" id="IPR051477">
    <property type="entry name" value="Expansin_CellWall"/>
</dbReference>
<evidence type="ECO:0000256" key="2">
    <source>
        <dbReference type="SAM" id="MobiDB-lite"/>
    </source>
</evidence>
<dbReference type="SUPFAM" id="SSF50685">
    <property type="entry name" value="Barwin-like endoglucanases"/>
    <property type="match status" value="1"/>
</dbReference>
<feature type="compositionally biased region" description="Basic and acidic residues" evidence="2">
    <location>
        <begin position="110"/>
        <end position="135"/>
    </location>
</feature>
<feature type="region of interest" description="Disordered" evidence="2">
    <location>
        <begin position="98"/>
        <end position="139"/>
    </location>
</feature>
<dbReference type="EMBL" id="JAHRHY010000004">
    <property type="protein sequence ID" value="KAG9070184.1"/>
    <property type="molecule type" value="Genomic_DNA"/>
</dbReference>
<keyword evidence="1" id="KW-0732">Signal</keyword>
<organism evidence="3 4">
    <name type="scientific">Linnemannia hyalina</name>
    <dbReference type="NCBI Taxonomy" id="64524"/>
    <lineage>
        <taxon>Eukaryota</taxon>
        <taxon>Fungi</taxon>
        <taxon>Fungi incertae sedis</taxon>
        <taxon>Mucoromycota</taxon>
        <taxon>Mortierellomycotina</taxon>
        <taxon>Mortierellomycetes</taxon>
        <taxon>Mortierellales</taxon>
        <taxon>Mortierellaceae</taxon>
        <taxon>Linnemannia</taxon>
    </lineage>
</organism>
<evidence type="ECO:0000313" key="4">
    <source>
        <dbReference type="Proteomes" id="UP000707451"/>
    </source>
</evidence>
<dbReference type="Proteomes" id="UP000707451">
    <property type="component" value="Unassembled WGS sequence"/>
</dbReference>
<dbReference type="InterPro" id="IPR036908">
    <property type="entry name" value="RlpA-like_sf"/>
</dbReference>
<keyword evidence="4" id="KW-1185">Reference proteome</keyword>
<dbReference type="Gene3D" id="2.40.40.10">
    <property type="entry name" value="RlpA-like domain"/>
    <property type="match status" value="2"/>
</dbReference>
<sequence>MSAPVSHDAKVDITALHTKYTGLGTIGTEQFHHGACGDIEYTSSHAVVAISAARFENSKHKSSTCSKYVKVNRADSESTHYKYKVVDICEENSLLFSEEEEDDNGYTSKPEWKPESEPESKPESKPTGHHTERTYRGRGTWFSGTKGSCEVDFSQDEVIIALNEAERGEQRGPNYQCFKKIRVSVKGDPSNSVVVRVDTCPHHYCSYGQLDLSQVAFGSFAPMPQGVFLECSFV</sequence>
<protein>
    <submittedName>
        <fullName evidence="3">Uncharacterized protein</fullName>
    </submittedName>
</protein>
<dbReference type="OrthoDB" id="623670at2759"/>
<dbReference type="CDD" id="cd22191">
    <property type="entry name" value="DPBB_RlpA_EXP_N-like"/>
    <property type="match status" value="2"/>
</dbReference>
<reference evidence="3" key="1">
    <citation type="submission" date="2021-06" db="EMBL/GenBank/DDBJ databases">
        <title>Genome Sequence of Mortierella hyaline Strain SCG-10, a Cold-Adapted, Nitrate-Reducing Fungus Isolated from Soil in Minnesota, USA.</title>
        <authorList>
            <person name="Aldossari N."/>
        </authorList>
    </citation>
    <scope>NUCLEOTIDE SEQUENCE</scope>
    <source>
        <strain evidence="3">SCG-10</strain>
    </source>
</reference>
<name>A0A9P7Y2B1_9FUNG</name>
<proteinExistence type="predicted"/>